<dbReference type="Pfam" id="PF01408">
    <property type="entry name" value="GFO_IDH_MocA"/>
    <property type="match status" value="1"/>
</dbReference>
<sequence>MVPVTRVRLAVVGLGGIAQSVHLPLVARRWDLFELTALTDLSADRAARLGQRYGVPAERRFADLDALLAAVAGGLRVDGVVLATSGSHGDALLRLARAGIPVLCEKPVALSVAEVDAVERELRDRGRDPRTAVLVGYMKEYDPAVARARQELAGRRVRAVTVEVLHPADDAQLRFARLLPPADDVDPAVLHAAQRPTVEAVDRAVGAGASAWLRTTYTNVVLGSIVHDVSLLRHLAGGVRAIDSAAHWGGVPGSVQLTGHVGAGARLHLGWHFIADYPDYRETVTVHHEQGSVSLTFAVPYLLNVATELVVTARAGDLDGEARTTLRWAQEEAFENELAAFHAMVTERAAPSSGLAEGRADLRTGQRVLAALARAQGEPVGGEAGRP</sequence>
<dbReference type="Gene3D" id="3.30.360.10">
    <property type="entry name" value="Dihydrodipicolinate Reductase, domain 2"/>
    <property type="match status" value="1"/>
</dbReference>
<reference evidence="2 3" key="1">
    <citation type="submission" date="2019-05" db="EMBL/GenBank/DDBJ databases">
        <title>Georgenia *** sp. nov., and Georgenia *** sp. nov., isolated from the intestinal contents of plateau pika (Ochotona curzoniae) in the Qinghai-Tibet plateau of China.</title>
        <authorList>
            <person name="Tian Z."/>
        </authorList>
    </citation>
    <scope>NUCLEOTIDE SEQUENCE [LARGE SCALE GENOMIC DNA]</scope>
    <source>
        <strain evidence="2 3">Z294</strain>
    </source>
</reference>
<gene>
    <name evidence="2" type="ORF">FE251_09915</name>
</gene>
<dbReference type="Gene3D" id="3.40.50.720">
    <property type="entry name" value="NAD(P)-binding Rossmann-like Domain"/>
    <property type="match status" value="2"/>
</dbReference>
<dbReference type="InterPro" id="IPR036291">
    <property type="entry name" value="NAD(P)-bd_dom_sf"/>
</dbReference>
<organism evidence="2 3">
    <name type="scientific">Georgenia wutianyii</name>
    <dbReference type="NCBI Taxonomy" id="2585135"/>
    <lineage>
        <taxon>Bacteria</taxon>
        <taxon>Bacillati</taxon>
        <taxon>Actinomycetota</taxon>
        <taxon>Actinomycetes</taxon>
        <taxon>Micrococcales</taxon>
        <taxon>Bogoriellaceae</taxon>
        <taxon>Georgenia</taxon>
    </lineage>
</organism>
<feature type="domain" description="Gfo/Idh/MocA-like oxidoreductase N-terminal" evidence="1">
    <location>
        <begin position="8"/>
        <end position="126"/>
    </location>
</feature>
<proteinExistence type="predicted"/>
<accession>A0ABX5VPA2</accession>
<dbReference type="EMBL" id="CP040899">
    <property type="protein sequence ID" value="QDB79656.1"/>
    <property type="molecule type" value="Genomic_DNA"/>
</dbReference>
<dbReference type="PANTHER" id="PTHR43377:SF8">
    <property type="entry name" value="BLR3664 PROTEIN"/>
    <property type="match status" value="1"/>
</dbReference>
<keyword evidence="3" id="KW-1185">Reference proteome</keyword>
<dbReference type="InterPro" id="IPR000683">
    <property type="entry name" value="Gfo/Idh/MocA-like_OxRdtase_N"/>
</dbReference>
<protein>
    <submittedName>
        <fullName evidence="2">Gfo/Idh/MocA family oxidoreductase</fullName>
    </submittedName>
</protein>
<dbReference type="InterPro" id="IPR051450">
    <property type="entry name" value="Gfo/Idh/MocA_Oxidoreductases"/>
</dbReference>
<evidence type="ECO:0000313" key="3">
    <source>
        <dbReference type="Proteomes" id="UP000313948"/>
    </source>
</evidence>
<dbReference type="RefSeq" id="WP_139948669.1">
    <property type="nucleotide sequence ID" value="NZ_CP040899.1"/>
</dbReference>
<name>A0ABX5VPA2_9MICO</name>
<dbReference type="SUPFAM" id="SSF51735">
    <property type="entry name" value="NAD(P)-binding Rossmann-fold domains"/>
    <property type="match status" value="1"/>
</dbReference>
<dbReference type="PANTHER" id="PTHR43377">
    <property type="entry name" value="BILIVERDIN REDUCTASE A"/>
    <property type="match status" value="1"/>
</dbReference>
<evidence type="ECO:0000313" key="2">
    <source>
        <dbReference type="EMBL" id="QDB79656.1"/>
    </source>
</evidence>
<evidence type="ECO:0000259" key="1">
    <source>
        <dbReference type="Pfam" id="PF01408"/>
    </source>
</evidence>
<dbReference type="Proteomes" id="UP000313948">
    <property type="component" value="Chromosome"/>
</dbReference>